<reference evidence="1" key="1">
    <citation type="submission" date="2020-08" db="EMBL/GenBank/DDBJ databases">
        <title>Genome public.</title>
        <authorList>
            <person name="Liu C."/>
            <person name="Sun Q."/>
        </authorList>
    </citation>
    <scope>NUCLEOTIDE SEQUENCE</scope>
    <source>
        <strain evidence="1">N12</strain>
    </source>
</reference>
<keyword evidence="2" id="KW-1185">Reference proteome</keyword>
<protein>
    <submittedName>
        <fullName evidence="1">Uncharacterized protein</fullName>
    </submittedName>
</protein>
<name>A0A926IRF5_9BACT</name>
<dbReference type="EMBL" id="JACRTF010000001">
    <property type="protein sequence ID" value="MBC8594540.1"/>
    <property type="molecule type" value="Genomic_DNA"/>
</dbReference>
<dbReference type="Proteomes" id="UP000651085">
    <property type="component" value="Unassembled WGS sequence"/>
</dbReference>
<evidence type="ECO:0000313" key="2">
    <source>
        <dbReference type="Proteomes" id="UP000651085"/>
    </source>
</evidence>
<dbReference type="RefSeq" id="WP_262435632.1">
    <property type="nucleotide sequence ID" value="NZ_JACRTF010000001.1"/>
</dbReference>
<gene>
    <name evidence="1" type="ORF">H8744_15105</name>
</gene>
<organism evidence="1 2">
    <name type="scientific">Jilunia laotingensis</name>
    <dbReference type="NCBI Taxonomy" id="2763675"/>
    <lineage>
        <taxon>Bacteria</taxon>
        <taxon>Pseudomonadati</taxon>
        <taxon>Bacteroidota</taxon>
        <taxon>Bacteroidia</taxon>
        <taxon>Bacteroidales</taxon>
        <taxon>Bacteroidaceae</taxon>
        <taxon>Jilunia</taxon>
    </lineage>
</organism>
<sequence length="157" mass="18800">MEVDLFYCRHLLQREREKPLHDIRSYFNLITSGTTFSFARLSNNDKTAVLLNELKKYGFVANDTNLAYFRVLFGIPLYKEDVPYKPIMWKKNGQLLRYFIQYLFSSEMMWFYAKILVPLMFVNKRYTPINLAQSDIKRLENSSDYFTLKAILEKFNT</sequence>
<evidence type="ECO:0000313" key="1">
    <source>
        <dbReference type="EMBL" id="MBC8594540.1"/>
    </source>
</evidence>
<accession>A0A926IRF5</accession>
<dbReference type="AlphaFoldDB" id="A0A926IRF5"/>
<comment type="caution">
    <text evidence="1">The sequence shown here is derived from an EMBL/GenBank/DDBJ whole genome shotgun (WGS) entry which is preliminary data.</text>
</comment>
<proteinExistence type="predicted"/>